<dbReference type="Pfam" id="PF00085">
    <property type="entry name" value="Thioredoxin"/>
    <property type="match status" value="2"/>
</dbReference>
<dbReference type="Proteomes" id="UP001221757">
    <property type="component" value="Unassembled WGS sequence"/>
</dbReference>
<feature type="signal peptide" evidence="3">
    <location>
        <begin position="1"/>
        <end position="18"/>
    </location>
</feature>
<keyword evidence="2 3" id="KW-0732">Signal</keyword>
<dbReference type="CDD" id="cd02961">
    <property type="entry name" value="PDI_a_family"/>
    <property type="match status" value="1"/>
</dbReference>
<comment type="similarity">
    <text evidence="1">Belongs to the protein disulfide isomerase family.</text>
</comment>
<evidence type="ECO:0000256" key="1">
    <source>
        <dbReference type="ARBA" id="ARBA00006347"/>
    </source>
</evidence>
<evidence type="ECO:0000313" key="6">
    <source>
        <dbReference type="Proteomes" id="UP001221757"/>
    </source>
</evidence>
<comment type="caution">
    <text evidence="5">The sequence shown here is derived from an EMBL/GenBank/DDBJ whole genome shotgun (WGS) entry which is preliminary data.</text>
</comment>
<feature type="domain" description="Thioredoxin" evidence="4">
    <location>
        <begin position="9"/>
        <end position="126"/>
    </location>
</feature>
<feature type="chain" id="PRO_5042200047" evidence="3">
    <location>
        <begin position="19"/>
        <end position="261"/>
    </location>
</feature>
<evidence type="ECO:0000313" key="5">
    <source>
        <dbReference type="EMBL" id="KAJ7691806.1"/>
    </source>
</evidence>
<proteinExistence type="inferred from homology"/>
<evidence type="ECO:0000256" key="3">
    <source>
        <dbReference type="SAM" id="SignalP"/>
    </source>
</evidence>
<gene>
    <name evidence="5" type="ORF">B0H17DRAFT_1200922</name>
</gene>
<sequence>MLPVSIITCFALASAARAAHPLFIGSPLTRDNFKSTIAKGIWFVEHLTPHCNHCRTFTSTWIHLTEQSEGMQLAQVDCNANGDLCRANGITGYPQMNLCYDGVFVEQYRGTREFFVLSDYLAEKAASLTAPPLPSSLGTAPLNPAGEVIPLSPDNFHQTLEQGPAFYQLAKSMQGRVTIAEMNCDAHRKFCVAQDVVGYPMLVFYPPGGPKSEYQGGCKLMQLQSFVEEASANALPANHLPTAPELAQDTVQLVMQAPPTA</sequence>
<accession>A0AAD7DI31</accession>
<name>A0AAD7DI31_MYCRO</name>
<dbReference type="EMBL" id="JARKIE010000056">
    <property type="protein sequence ID" value="KAJ7691806.1"/>
    <property type="molecule type" value="Genomic_DNA"/>
</dbReference>
<keyword evidence="6" id="KW-1185">Reference proteome</keyword>
<dbReference type="PROSITE" id="PS51352">
    <property type="entry name" value="THIOREDOXIN_2"/>
    <property type="match status" value="1"/>
</dbReference>
<protein>
    <submittedName>
        <fullName evidence="5">Thioredoxin-like protein</fullName>
    </submittedName>
</protein>
<dbReference type="InterPro" id="IPR036249">
    <property type="entry name" value="Thioredoxin-like_sf"/>
</dbReference>
<evidence type="ECO:0000256" key="2">
    <source>
        <dbReference type="ARBA" id="ARBA00022729"/>
    </source>
</evidence>
<reference evidence="5" key="1">
    <citation type="submission" date="2023-03" db="EMBL/GenBank/DDBJ databases">
        <title>Massive genome expansion in bonnet fungi (Mycena s.s.) driven by repeated elements and novel gene families across ecological guilds.</title>
        <authorList>
            <consortium name="Lawrence Berkeley National Laboratory"/>
            <person name="Harder C.B."/>
            <person name="Miyauchi S."/>
            <person name="Viragh M."/>
            <person name="Kuo A."/>
            <person name="Thoen E."/>
            <person name="Andreopoulos B."/>
            <person name="Lu D."/>
            <person name="Skrede I."/>
            <person name="Drula E."/>
            <person name="Henrissat B."/>
            <person name="Morin E."/>
            <person name="Kohler A."/>
            <person name="Barry K."/>
            <person name="LaButti K."/>
            <person name="Morin E."/>
            <person name="Salamov A."/>
            <person name="Lipzen A."/>
            <person name="Mereny Z."/>
            <person name="Hegedus B."/>
            <person name="Baldrian P."/>
            <person name="Stursova M."/>
            <person name="Weitz H."/>
            <person name="Taylor A."/>
            <person name="Grigoriev I.V."/>
            <person name="Nagy L.G."/>
            <person name="Martin F."/>
            <person name="Kauserud H."/>
        </authorList>
    </citation>
    <scope>NUCLEOTIDE SEQUENCE</scope>
    <source>
        <strain evidence="5">CBHHK067</strain>
    </source>
</reference>
<dbReference type="SUPFAM" id="SSF52833">
    <property type="entry name" value="Thioredoxin-like"/>
    <property type="match status" value="2"/>
</dbReference>
<dbReference type="PANTHER" id="PTHR45672">
    <property type="entry name" value="PROTEIN DISULFIDE-ISOMERASE C17H9.14C-RELATED"/>
    <property type="match status" value="1"/>
</dbReference>
<dbReference type="InterPro" id="IPR013766">
    <property type="entry name" value="Thioredoxin_domain"/>
</dbReference>
<dbReference type="InterPro" id="IPR051063">
    <property type="entry name" value="PDI"/>
</dbReference>
<dbReference type="Gene3D" id="3.40.30.10">
    <property type="entry name" value="Glutaredoxin"/>
    <property type="match status" value="2"/>
</dbReference>
<dbReference type="PANTHER" id="PTHR45672:SF3">
    <property type="entry name" value="THIOREDOXIN DOMAIN-CONTAINING PROTEIN 5"/>
    <property type="match status" value="1"/>
</dbReference>
<dbReference type="GO" id="GO:0005783">
    <property type="term" value="C:endoplasmic reticulum"/>
    <property type="evidence" value="ECO:0007669"/>
    <property type="project" value="TreeGrafter"/>
</dbReference>
<dbReference type="GO" id="GO:0006457">
    <property type="term" value="P:protein folding"/>
    <property type="evidence" value="ECO:0007669"/>
    <property type="project" value="TreeGrafter"/>
</dbReference>
<dbReference type="GO" id="GO:0003756">
    <property type="term" value="F:protein disulfide isomerase activity"/>
    <property type="evidence" value="ECO:0007669"/>
    <property type="project" value="TreeGrafter"/>
</dbReference>
<organism evidence="5 6">
    <name type="scientific">Mycena rosella</name>
    <name type="common">Pink bonnet</name>
    <name type="synonym">Agaricus rosellus</name>
    <dbReference type="NCBI Taxonomy" id="1033263"/>
    <lineage>
        <taxon>Eukaryota</taxon>
        <taxon>Fungi</taxon>
        <taxon>Dikarya</taxon>
        <taxon>Basidiomycota</taxon>
        <taxon>Agaricomycotina</taxon>
        <taxon>Agaricomycetes</taxon>
        <taxon>Agaricomycetidae</taxon>
        <taxon>Agaricales</taxon>
        <taxon>Marasmiineae</taxon>
        <taxon>Mycenaceae</taxon>
        <taxon>Mycena</taxon>
    </lineage>
</organism>
<evidence type="ECO:0000259" key="4">
    <source>
        <dbReference type="PROSITE" id="PS51352"/>
    </source>
</evidence>
<dbReference type="AlphaFoldDB" id="A0AAD7DI31"/>